<reference evidence="2 3" key="1">
    <citation type="journal article" date="2019" name="Int. J. Syst. Evol. Microbiol.">
        <title>The Global Catalogue of Microorganisms (GCM) 10K type strain sequencing project: providing services to taxonomists for standard genome sequencing and annotation.</title>
        <authorList>
            <consortium name="The Broad Institute Genomics Platform"/>
            <consortium name="The Broad Institute Genome Sequencing Center for Infectious Disease"/>
            <person name="Wu L."/>
            <person name="Ma J."/>
        </authorList>
    </citation>
    <scope>NUCLEOTIDE SEQUENCE [LARGE SCALE GENOMIC DNA]</scope>
    <source>
        <strain evidence="2 3">JCM 9731</strain>
    </source>
</reference>
<accession>A0ABN0WHK0</accession>
<dbReference type="RefSeq" id="WP_343800554.1">
    <property type="nucleotide sequence ID" value="NZ_BAAADJ010000053.1"/>
</dbReference>
<organism evidence="2 3">
    <name type="scientific">Bacillus carboniphilus</name>
    <dbReference type="NCBI Taxonomy" id="86663"/>
    <lineage>
        <taxon>Bacteria</taxon>
        <taxon>Bacillati</taxon>
        <taxon>Bacillota</taxon>
        <taxon>Bacilli</taxon>
        <taxon>Bacillales</taxon>
        <taxon>Bacillaceae</taxon>
        <taxon>Bacillus</taxon>
    </lineage>
</organism>
<feature type="domain" description="NTP pyrophosphohydrolase MazG-like" evidence="1">
    <location>
        <begin position="26"/>
        <end position="84"/>
    </location>
</feature>
<dbReference type="InterPro" id="IPR004518">
    <property type="entry name" value="MazG-like_dom"/>
</dbReference>
<evidence type="ECO:0000259" key="1">
    <source>
        <dbReference type="Pfam" id="PF03819"/>
    </source>
</evidence>
<dbReference type="Proteomes" id="UP001500782">
    <property type="component" value="Unassembled WGS sequence"/>
</dbReference>
<evidence type="ECO:0000313" key="2">
    <source>
        <dbReference type="EMBL" id="GAA0337865.1"/>
    </source>
</evidence>
<sequence>MKASITIQQLQAYIKEKDFKPELKNAYFQKLIEEVGELSEALRKDKRLEQQGTIKGTIEEELYDVLYYILAIANIHDIDLEHCFHLKEEINQQKYKK</sequence>
<dbReference type="Pfam" id="PF03819">
    <property type="entry name" value="MazG"/>
    <property type="match status" value="1"/>
</dbReference>
<dbReference type="SUPFAM" id="SSF101386">
    <property type="entry name" value="all-alpha NTP pyrophosphatases"/>
    <property type="match status" value="1"/>
</dbReference>
<comment type="caution">
    <text evidence="2">The sequence shown here is derived from an EMBL/GenBank/DDBJ whole genome shotgun (WGS) entry which is preliminary data.</text>
</comment>
<keyword evidence="3" id="KW-1185">Reference proteome</keyword>
<name>A0ABN0WHK0_9BACI</name>
<dbReference type="Gene3D" id="1.10.287.1080">
    <property type="entry name" value="MazG-like"/>
    <property type="match status" value="1"/>
</dbReference>
<dbReference type="PANTHER" id="PTHR42702">
    <property type="entry name" value="NUCLEOTIDE PYROPHOSPHOHYDROLASE"/>
    <property type="match status" value="1"/>
</dbReference>
<protein>
    <submittedName>
        <fullName evidence="2">MazG nucleotide pyrophosphohydrolase domain-containing protein</fullName>
    </submittedName>
</protein>
<dbReference type="EMBL" id="BAAADJ010000053">
    <property type="protein sequence ID" value="GAA0337865.1"/>
    <property type="molecule type" value="Genomic_DNA"/>
</dbReference>
<gene>
    <name evidence="2" type="ORF">GCM10008967_30170</name>
</gene>
<dbReference type="PANTHER" id="PTHR42702:SF1">
    <property type="entry name" value="REGULATORY PROTEIN FOR BETA-LACTAMASE"/>
    <property type="match status" value="1"/>
</dbReference>
<evidence type="ECO:0000313" key="3">
    <source>
        <dbReference type="Proteomes" id="UP001500782"/>
    </source>
</evidence>
<proteinExistence type="predicted"/>